<feature type="binding site" evidence="15">
    <location>
        <position position="78"/>
    </location>
    <ligand>
        <name>Mg(2+)</name>
        <dbReference type="ChEBI" id="CHEBI:18420"/>
    </ligand>
</feature>
<comment type="similarity">
    <text evidence="2 15">Belongs to the IlvD/Edd family.</text>
</comment>
<dbReference type="InterPro" id="IPR000581">
    <property type="entry name" value="ILV_EDD_N"/>
</dbReference>
<dbReference type="SUPFAM" id="SSF52016">
    <property type="entry name" value="LeuD/IlvD-like"/>
    <property type="match status" value="1"/>
</dbReference>
<comment type="caution">
    <text evidence="15">Lacks conserved residue(s) required for the propagation of feature annotation.</text>
</comment>
<comment type="subunit">
    <text evidence="15">Homodimer.</text>
</comment>
<keyword evidence="10 15" id="KW-0100">Branched-chain amino acid biosynthesis</keyword>
<dbReference type="GO" id="GO:0009097">
    <property type="term" value="P:isoleucine biosynthetic process"/>
    <property type="evidence" value="ECO:0007669"/>
    <property type="project" value="UniProtKB-UniRule"/>
</dbReference>
<feature type="binding site" evidence="15">
    <location>
        <position position="120"/>
    </location>
    <ligand>
        <name>Mg(2+)</name>
        <dbReference type="ChEBI" id="CHEBI:18420"/>
    </ligand>
</feature>
<comment type="pathway">
    <text evidence="13 15">Amino-acid biosynthesis; L-isoleucine biosynthesis; L-isoleucine from 2-oxobutanoate: step 3/4.</text>
</comment>
<evidence type="ECO:0000256" key="1">
    <source>
        <dbReference type="ARBA" id="ARBA00001946"/>
    </source>
</evidence>
<dbReference type="Pfam" id="PF24877">
    <property type="entry name" value="ILV_EDD_C"/>
    <property type="match status" value="1"/>
</dbReference>
<comment type="catalytic activity">
    <reaction evidence="15">
        <text>(2R,3R)-2,3-dihydroxy-3-methylpentanoate = (S)-3-methyl-2-oxopentanoate + H2O</text>
        <dbReference type="Rhea" id="RHEA:27694"/>
        <dbReference type="ChEBI" id="CHEBI:15377"/>
        <dbReference type="ChEBI" id="CHEBI:35146"/>
        <dbReference type="ChEBI" id="CHEBI:49258"/>
        <dbReference type="EC" id="4.2.1.9"/>
    </reaction>
</comment>
<dbReference type="GO" id="GO:0051537">
    <property type="term" value="F:2 iron, 2 sulfur cluster binding"/>
    <property type="evidence" value="ECO:0007669"/>
    <property type="project" value="UniProtKB-UniRule"/>
</dbReference>
<comment type="function">
    <text evidence="15">Functions in the biosynthesis of branched-chain amino acids. Catalyzes the dehydration of (2R,3R)-2,3-dihydroxy-3-methylpentanoate (2,3-dihydroxy-3-methylvalerate) into 2-oxo-3-methylpentanoate (2-oxo-3-methylvalerate) and of (2R)-2,3-dihydroxy-3-methylbutanoate (2,3-dihydroxyisovalerate) into 2-oxo-3-methylbutanoate (2-oxoisovalerate), the penultimate precursor to L-isoleucine and L-valine, respectively.</text>
</comment>
<evidence type="ECO:0000313" key="19">
    <source>
        <dbReference type="Proteomes" id="UP001218895"/>
    </source>
</evidence>
<dbReference type="GO" id="GO:0009099">
    <property type="term" value="P:L-valine biosynthetic process"/>
    <property type="evidence" value="ECO:0007669"/>
    <property type="project" value="UniProtKB-UniRule"/>
</dbReference>
<feature type="domain" description="Dihydroxy-acid/6-phosphogluconate dehydratase C-terminal" evidence="17">
    <location>
        <begin position="355"/>
        <end position="544"/>
    </location>
</feature>
<accession>A0AAF0JMF2</accession>
<evidence type="ECO:0000256" key="13">
    <source>
        <dbReference type="ARBA" id="ARBA00029437"/>
    </source>
</evidence>
<dbReference type="Pfam" id="PF00920">
    <property type="entry name" value="ILVD_EDD_N"/>
    <property type="match status" value="1"/>
</dbReference>
<evidence type="ECO:0000256" key="14">
    <source>
        <dbReference type="ARBA" id="ARBA00029490"/>
    </source>
</evidence>
<dbReference type="InterPro" id="IPR042096">
    <property type="entry name" value="Dihydro-acid_dehy_C"/>
</dbReference>
<dbReference type="SUPFAM" id="SSF143975">
    <property type="entry name" value="IlvD/EDD N-terminal domain-like"/>
    <property type="match status" value="1"/>
</dbReference>
<evidence type="ECO:0000256" key="3">
    <source>
        <dbReference type="ARBA" id="ARBA00022605"/>
    </source>
</evidence>
<dbReference type="FunFam" id="3.50.30.80:FF:000001">
    <property type="entry name" value="Dihydroxy-acid dehydratase"/>
    <property type="match status" value="1"/>
</dbReference>
<evidence type="ECO:0000313" key="18">
    <source>
        <dbReference type="EMBL" id="WFN36475.1"/>
    </source>
</evidence>
<dbReference type="InterPro" id="IPR056740">
    <property type="entry name" value="ILV_EDD_C"/>
</dbReference>
<evidence type="ECO:0000256" key="9">
    <source>
        <dbReference type="ARBA" id="ARBA00023239"/>
    </source>
</evidence>
<evidence type="ECO:0000256" key="7">
    <source>
        <dbReference type="ARBA" id="ARBA00023004"/>
    </source>
</evidence>
<dbReference type="GO" id="GO:0005829">
    <property type="term" value="C:cytosol"/>
    <property type="evidence" value="ECO:0007669"/>
    <property type="project" value="TreeGrafter"/>
</dbReference>
<protein>
    <recommendedName>
        <fullName evidence="14 15">Dihydroxy-acid dehydratase</fullName>
        <shortName evidence="15">DAD</shortName>
        <ecNumber evidence="14 15">4.2.1.9</ecNumber>
    </recommendedName>
</protein>
<dbReference type="EMBL" id="CP091092">
    <property type="protein sequence ID" value="WFN36475.1"/>
    <property type="molecule type" value="Genomic_DNA"/>
</dbReference>
<dbReference type="Proteomes" id="UP001218895">
    <property type="component" value="Chromosome"/>
</dbReference>
<dbReference type="GO" id="GO:0004160">
    <property type="term" value="F:dihydroxy-acid dehydratase activity"/>
    <property type="evidence" value="ECO:0007669"/>
    <property type="project" value="UniProtKB-UniRule"/>
</dbReference>
<evidence type="ECO:0000256" key="11">
    <source>
        <dbReference type="ARBA" id="ARBA00029304"/>
    </source>
</evidence>
<dbReference type="PANTHER" id="PTHR43661">
    <property type="entry name" value="D-XYLONATE DEHYDRATASE"/>
    <property type="match status" value="1"/>
</dbReference>
<evidence type="ECO:0000256" key="2">
    <source>
        <dbReference type="ARBA" id="ARBA00006486"/>
    </source>
</evidence>
<feature type="active site" description="Proton acceptor" evidence="15">
    <location>
        <position position="464"/>
    </location>
</feature>
<evidence type="ECO:0000256" key="5">
    <source>
        <dbReference type="ARBA" id="ARBA00022723"/>
    </source>
</evidence>
<keyword evidence="3 15" id="KW-0028">Amino-acid biosynthesis</keyword>
<dbReference type="Gene3D" id="3.50.30.80">
    <property type="entry name" value="IlvD/EDD C-terminal domain-like"/>
    <property type="match status" value="1"/>
</dbReference>
<gene>
    <name evidence="15 18" type="primary">ilvD</name>
    <name evidence="18" type="ORF">L1994_10055</name>
</gene>
<dbReference type="GO" id="GO:0000287">
    <property type="term" value="F:magnesium ion binding"/>
    <property type="evidence" value="ECO:0007669"/>
    <property type="project" value="UniProtKB-UniRule"/>
</dbReference>
<dbReference type="InterPro" id="IPR004404">
    <property type="entry name" value="DihydroxyA_deHydtase"/>
</dbReference>
<dbReference type="KEGG" id="manq:L1994_10055"/>
<keyword evidence="7 15" id="KW-0408">Iron</keyword>
<feature type="binding site" description="via carbamate group" evidence="15">
    <location>
        <position position="121"/>
    </location>
    <ligand>
        <name>Mg(2+)</name>
        <dbReference type="ChEBI" id="CHEBI:18420"/>
    </ligand>
</feature>
<evidence type="ECO:0000259" key="17">
    <source>
        <dbReference type="Pfam" id="PF24877"/>
    </source>
</evidence>
<dbReference type="InterPro" id="IPR020558">
    <property type="entry name" value="DiOHA_6PGluconate_deHydtase_CS"/>
</dbReference>
<evidence type="ECO:0000256" key="6">
    <source>
        <dbReference type="ARBA" id="ARBA00022842"/>
    </source>
</evidence>
<dbReference type="EC" id="4.2.1.9" evidence="14 15"/>
<proteinExistence type="inferred from homology"/>
<comment type="cofactor">
    <cofactor evidence="1 15">
        <name>Mg(2+)</name>
        <dbReference type="ChEBI" id="CHEBI:18420"/>
    </cofactor>
</comment>
<keyword evidence="8 15" id="KW-0411">Iron-sulfur</keyword>
<feature type="binding site" evidence="15">
    <location>
        <position position="439"/>
    </location>
    <ligand>
        <name>Mg(2+)</name>
        <dbReference type="ChEBI" id="CHEBI:18420"/>
    </ligand>
</feature>
<evidence type="ECO:0000259" key="16">
    <source>
        <dbReference type="Pfam" id="PF00920"/>
    </source>
</evidence>
<sequence length="547" mass="58286">MRSDDVKSGYTRAPNRSLIRSLGISDQEMNKPFIGIANSWNTVVPGHMHLRMLGERVREGIAAAGGVPFEFNTIGICDGIAMGHEGMRYSLASRENIADSVELMVNAHRFDALVCICTCDKIVPGMLMAAARCNIPAIVVTGGNMLPGHFRGCEISLTDVFEGVGKVAAKKMTEEELKEIEMSAMPGCGSCQGLYTANTMACMTEAMGMSLPGCAAIPAVESAKLRIAYETGYRSVELLKENIKPSDIITTKSLKNAIAVDMALGGSTNTVLHLMAVAEEAGVSLSLDDFTKVGETVPHICAMQPGGPHSMQVLHHSGGIPGVFKQIKGHLEESMTVSGKTVYEIADDVRYVDEKVINSIENPVHSAGGLKILKGTLAPNGCVIKSAAVSDEMWRHEGPARVYDGENAAMDAILAGKINEGDVIVIRYEGPVGGPGMPEMLSPTSALMGLGYSRVALVTDGRFSGGTRGPCIGHVAPEASVGGPIGLVHDGDTISIDLYERRLDLLVDESELANRRKLWKPFERDLKGVLARYARYVGQADKGAVAK</sequence>
<dbReference type="NCBIfam" id="TIGR00110">
    <property type="entry name" value="ilvD"/>
    <property type="match status" value="1"/>
</dbReference>
<keyword evidence="6 15" id="KW-0460">Magnesium</keyword>
<dbReference type="NCBIfam" id="NF002068">
    <property type="entry name" value="PRK00911.1"/>
    <property type="match status" value="1"/>
</dbReference>
<evidence type="ECO:0000256" key="12">
    <source>
        <dbReference type="ARBA" id="ARBA00029436"/>
    </source>
</evidence>
<dbReference type="RefSeq" id="WP_278099312.1">
    <property type="nucleotide sequence ID" value="NZ_CP091092.1"/>
</dbReference>
<name>A0AAF0JMF2_9EURY</name>
<keyword evidence="4 15" id="KW-0001">2Fe-2S</keyword>
<dbReference type="PANTHER" id="PTHR43661:SF3">
    <property type="entry name" value="D-XYLONATE DEHYDRATASE YAGF-RELATED"/>
    <property type="match status" value="1"/>
</dbReference>
<feature type="domain" description="Dihydroxy-acid/6-phosphogluconate dehydratase N-terminal" evidence="16">
    <location>
        <begin position="31"/>
        <end position="344"/>
    </location>
</feature>
<keyword evidence="19" id="KW-1185">Reference proteome</keyword>
<comment type="cofactor">
    <cofactor evidence="15">
        <name>[2Fe-2S] cluster</name>
        <dbReference type="ChEBI" id="CHEBI:190135"/>
    </cofactor>
    <text evidence="15">Binds 1 [2Fe-2S] cluster per subunit. This cluster acts as a Lewis acid cofactor.</text>
</comment>
<keyword evidence="9 15" id="KW-0456">Lyase</keyword>
<comment type="catalytic activity">
    <reaction evidence="11">
        <text>(2R)-2,3-dihydroxy-3-methylbutanoate = 3-methyl-2-oxobutanoate + H2O</text>
        <dbReference type="Rhea" id="RHEA:24809"/>
        <dbReference type="ChEBI" id="CHEBI:11851"/>
        <dbReference type="ChEBI" id="CHEBI:15377"/>
        <dbReference type="ChEBI" id="CHEBI:49072"/>
        <dbReference type="EC" id="4.2.1.9"/>
    </reaction>
    <physiologicalReaction direction="left-to-right" evidence="11">
        <dbReference type="Rhea" id="RHEA:24810"/>
    </physiologicalReaction>
</comment>
<evidence type="ECO:0000256" key="8">
    <source>
        <dbReference type="ARBA" id="ARBA00023014"/>
    </source>
</evidence>
<feature type="modified residue" description="N6-carboxylysine" evidence="15">
    <location>
        <position position="121"/>
    </location>
</feature>
<dbReference type="HAMAP" id="MF_00012">
    <property type="entry name" value="IlvD"/>
    <property type="match status" value="1"/>
</dbReference>
<organism evidence="18 19">
    <name type="scientific">Methanomicrobium antiquum</name>
    <dbReference type="NCBI Taxonomy" id="487686"/>
    <lineage>
        <taxon>Archaea</taxon>
        <taxon>Methanobacteriati</taxon>
        <taxon>Methanobacteriota</taxon>
        <taxon>Stenosarchaea group</taxon>
        <taxon>Methanomicrobia</taxon>
        <taxon>Methanomicrobiales</taxon>
        <taxon>Methanomicrobiaceae</taxon>
        <taxon>Methanomicrobium</taxon>
    </lineage>
</organism>
<comment type="pathway">
    <text evidence="12 15">Amino-acid biosynthesis; L-valine biosynthesis; L-valine from pyruvate: step 3/4.</text>
</comment>
<dbReference type="AlphaFoldDB" id="A0AAF0JMF2"/>
<dbReference type="PROSITE" id="PS00887">
    <property type="entry name" value="ILVD_EDD_2"/>
    <property type="match status" value="1"/>
</dbReference>
<evidence type="ECO:0000256" key="4">
    <source>
        <dbReference type="ARBA" id="ARBA00022714"/>
    </source>
</evidence>
<reference evidence="18" key="1">
    <citation type="submission" date="2022-01" db="EMBL/GenBank/DDBJ databases">
        <title>Complete genome of Methanomicrobium antiquum DSM 21220.</title>
        <authorList>
            <person name="Chen S.-C."/>
            <person name="You Y.-T."/>
            <person name="Zhou Y.-Z."/>
            <person name="Lai M.-C."/>
        </authorList>
    </citation>
    <scope>NUCLEOTIDE SEQUENCE</scope>
    <source>
        <strain evidence="18">DSM 21220</strain>
    </source>
</reference>
<evidence type="ECO:0000256" key="10">
    <source>
        <dbReference type="ARBA" id="ARBA00023304"/>
    </source>
</evidence>
<keyword evidence="5 15" id="KW-0479">Metal-binding</keyword>
<dbReference type="PROSITE" id="PS00886">
    <property type="entry name" value="ILVD_EDD_1"/>
    <property type="match status" value="1"/>
</dbReference>
<dbReference type="GeneID" id="79950743"/>
<dbReference type="InterPro" id="IPR037237">
    <property type="entry name" value="IlvD/EDD_N"/>
</dbReference>
<evidence type="ECO:0000256" key="15">
    <source>
        <dbReference type="HAMAP-Rule" id="MF_00012"/>
    </source>
</evidence>